<feature type="transmembrane region" description="Helical" evidence="6">
    <location>
        <begin position="87"/>
        <end position="109"/>
    </location>
</feature>
<name>A0A845EX35_9BACL</name>
<dbReference type="Proteomes" id="UP000447833">
    <property type="component" value="Unassembled WGS sequence"/>
</dbReference>
<dbReference type="AlphaFoldDB" id="A0A845EX35"/>
<evidence type="ECO:0000256" key="1">
    <source>
        <dbReference type="ARBA" id="ARBA00004141"/>
    </source>
</evidence>
<feature type="transmembrane region" description="Helical" evidence="6">
    <location>
        <begin position="121"/>
        <end position="140"/>
    </location>
</feature>
<dbReference type="InterPro" id="IPR005226">
    <property type="entry name" value="UPF0014_fam"/>
</dbReference>
<evidence type="ECO:0000313" key="8">
    <source>
        <dbReference type="Proteomes" id="UP000447833"/>
    </source>
</evidence>
<feature type="transmembrane region" description="Helical" evidence="6">
    <location>
        <begin position="187"/>
        <end position="207"/>
    </location>
</feature>
<keyword evidence="5 6" id="KW-0472">Membrane</keyword>
<dbReference type="Pfam" id="PF03649">
    <property type="entry name" value="UPF0014"/>
    <property type="match status" value="1"/>
</dbReference>
<evidence type="ECO:0000256" key="5">
    <source>
        <dbReference type="ARBA" id="ARBA00023136"/>
    </source>
</evidence>
<feature type="transmembrane region" description="Helical" evidence="6">
    <location>
        <begin position="213"/>
        <end position="239"/>
    </location>
</feature>
<evidence type="ECO:0000256" key="3">
    <source>
        <dbReference type="ARBA" id="ARBA00022692"/>
    </source>
</evidence>
<comment type="similarity">
    <text evidence="2">Belongs to the UPF0014 family.</text>
</comment>
<comment type="subcellular location">
    <subcellularLocation>
        <location evidence="1">Membrane</location>
        <topology evidence="1">Multi-pass membrane protein</topology>
    </subcellularLocation>
</comment>
<dbReference type="EMBL" id="WMEY01000002">
    <property type="protein sequence ID" value="MYL63112.1"/>
    <property type="molecule type" value="Genomic_DNA"/>
</dbReference>
<dbReference type="PANTHER" id="PTHR30028:SF0">
    <property type="entry name" value="PROTEIN ALUMINUM SENSITIVE 3"/>
    <property type="match status" value="1"/>
</dbReference>
<evidence type="ECO:0000256" key="4">
    <source>
        <dbReference type="ARBA" id="ARBA00022989"/>
    </source>
</evidence>
<feature type="transmembrane region" description="Helical" evidence="6">
    <location>
        <begin position="6"/>
        <end position="26"/>
    </location>
</feature>
<evidence type="ECO:0000256" key="6">
    <source>
        <dbReference type="SAM" id="Phobius"/>
    </source>
</evidence>
<accession>A0A845EX35</accession>
<keyword evidence="3 6" id="KW-0812">Transmembrane</keyword>
<gene>
    <name evidence="7" type="primary">fetB</name>
    <name evidence="7" type="ORF">GLW07_07060</name>
</gene>
<feature type="transmembrane region" description="Helical" evidence="6">
    <location>
        <begin position="64"/>
        <end position="80"/>
    </location>
</feature>
<reference evidence="7 8" key="1">
    <citation type="submission" date="2019-11" db="EMBL/GenBank/DDBJ databases">
        <title>Genome sequences of 17 halophilic strains isolated from different environments.</title>
        <authorList>
            <person name="Furrow R.E."/>
        </authorList>
    </citation>
    <scope>NUCLEOTIDE SEQUENCE [LARGE SCALE GENOMIC DNA]</scope>
    <source>
        <strain evidence="7 8">22506_14_FS</strain>
    </source>
</reference>
<dbReference type="PANTHER" id="PTHR30028">
    <property type="entry name" value="UPF0014 INNER MEMBRANE PROTEIN YBBM-RELATED"/>
    <property type="match status" value="1"/>
</dbReference>
<protein>
    <submittedName>
        <fullName evidence="7">Iron export ABC transporter permease subunit FetB</fullName>
    </submittedName>
</protein>
<keyword evidence="4 6" id="KW-1133">Transmembrane helix</keyword>
<feature type="transmembrane region" description="Helical" evidence="6">
    <location>
        <begin position="38"/>
        <end position="58"/>
    </location>
</feature>
<organism evidence="7 8">
    <name type="scientific">Guptibacillus hwajinpoensis</name>
    <dbReference type="NCBI Taxonomy" id="208199"/>
    <lineage>
        <taxon>Bacteria</taxon>
        <taxon>Bacillati</taxon>
        <taxon>Bacillota</taxon>
        <taxon>Bacilli</taxon>
        <taxon>Bacillales</taxon>
        <taxon>Guptibacillaceae</taxon>
        <taxon>Guptibacillus</taxon>
    </lineage>
</organism>
<sequence length="257" mass="28175">MTNISNLSLLTMILFVMIPVSLSYLFSLGIGKSAIWSSIRGVVQLFFIGYVLTFLFSIPDWQGVGLWVAVMLVIASLQASKRGKGIPYAFLLSFSSLILIEVFVLSLWIVFDIIPFRSEQVIPMSGMIIGNSMVATGLAFERMKNEFHDSKGEILAALSLGANASQASQMIIRKTIRAAMIPNVDGLKTIGLVQLPGMMTGLILGGASPIEAIRYQIVISISIFSSVSICAMIISLVTYRFFFNRKMQLLEEKGGKK</sequence>
<dbReference type="RefSeq" id="WP_098444213.1">
    <property type="nucleotide sequence ID" value="NZ_JAIVAE010000003.1"/>
</dbReference>
<evidence type="ECO:0000313" key="7">
    <source>
        <dbReference type="EMBL" id="MYL63112.1"/>
    </source>
</evidence>
<comment type="caution">
    <text evidence="7">The sequence shown here is derived from an EMBL/GenBank/DDBJ whole genome shotgun (WGS) entry which is preliminary data.</text>
</comment>
<proteinExistence type="inferred from homology"/>
<dbReference type="GO" id="GO:0005886">
    <property type="term" value="C:plasma membrane"/>
    <property type="evidence" value="ECO:0007669"/>
    <property type="project" value="TreeGrafter"/>
</dbReference>
<evidence type="ECO:0000256" key="2">
    <source>
        <dbReference type="ARBA" id="ARBA00005268"/>
    </source>
</evidence>